<dbReference type="Pfam" id="PF00096">
    <property type="entry name" value="zf-C2H2"/>
    <property type="match status" value="5"/>
</dbReference>
<dbReference type="HOGENOM" id="CLU_002678_2_1_1"/>
<feature type="domain" description="C2H2-type" evidence="11">
    <location>
        <begin position="192"/>
        <end position="219"/>
    </location>
</feature>
<feature type="domain" description="C2H2-type" evidence="11">
    <location>
        <begin position="51"/>
        <end position="78"/>
    </location>
</feature>
<dbReference type="GO" id="GO:0008270">
    <property type="term" value="F:zinc ion binding"/>
    <property type="evidence" value="ECO:0007669"/>
    <property type="project" value="UniProtKB-KW"/>
</dbReference>
<dbReference type="Gene3D" id="3.30.160.60">
    <property type="entry name" value="Classic Zinc Finger"/>
    <property type="match status" value="6"/>
</dbReference>
<keyword evidence="9" id="KW-0539">Nucleus</keyword>
<proteinExistence type="predicted"/>
<dbReference type="SUPFAM" id="SSF57667">
    <property type="entry name" value="beta-beta-alpha zinc fingers"/>
    <property type="match status" value="4"/>
</dbReference>
<dbReference type="InParanoid" id="A7SEP7"/>
<evidence type="ECO:0000256" key="3">
    <source>
        <dbReference type="ARBA" id="ARBA00022737"/>
    </source>
</evidence>
<dbReference type="PhylomeDB" id="A7SEP7"/>
<dbReference type="PANTHER" id="PTHR24384">
    <property type="entry name" value="FINGER PUTATIVE TRANSCRIPTION FACTOR FAMILY-RELATED"/>
    <property type="match status" value="1"/>
</dbReference>
<evidence type="ECO:0000313" key="13">
    <source>
        <dbReference type="Proteomes" id="UP000001593"/>
    </source>
</evidence>
<feature type="non-terminal residue" evidence="12">
    <location>
        <position position="1"/>
    </location>
</feature>
<feature type="domain" description="C2H2-type" evidence="11">
    <location>
        <begin position="220"/>
        <end position="247"/>
    </location>
</feature>
<dbReference type="InterPro" id="IPR013087">
    <property type="entry name" value="Znf_C2H2_type"/>
</dbReference>
<dbReference type="OMA" id="KGCHECV"/>
<feature type="domain" description="C2H2-type" evidence="11">
    <location>
        <begin position="248"/>
        <end position="271"/>
    </location>
</feature>
<evidence type="ECO:0000256" key="10">
    <source>
        <dbReference type="PROSITE-ProRule" id="PRU00042"/>
    </source>
</evidence>
<dbReference type="PROSITE" id="PS50157">
    <property type="entry name" value="ZINC_FINGER_C2H2_2"/>
    <property type="match status" value="7"/>
</dbReference>
<dbReference type="PANTHER" id="PTHR24384:SF189">
    <property type="entry name" value="C2H2-TYPE DOMAIN-CONTAINING PROTEIN-RELATED"/>
    <property type="match status" value="1"/>
</dbReference>
<evidence type="ECO:0000256" key="6">
    <source>
        <dbReference type="ARBA" id="ARBA00023015"/>
    </source>
</evidence>
<dbReference type="InterPro" id="IPR036236">
    <property type="entry name" value="Znf_C2H2_sf"/>
</dbReference>
<dbReference type="GO" id="GO:0003677">
    <property type="term" value="F:DNA binding"/>
    <property type="evidence" value="ECO:0007669"/>
    <property type="project" value="UniProtKB-KW"/>
</dbReference>
<name>A7SEP7_NEMVE</name>
<dbReference type="GO" id="GO:0005634">
    <property type="term" value="C:nucleus"/>
    <property type="evidence" value="ECO:0007669"/>
    <property type="project" value="UniProtKB-SubCell"/>
</dbReference>
<keyword evidence="8" id="KW-0804">Transcription</keyword>
<dbReference type="GO" id="GO:0032502">
    <property type="term" value="P:developmental process"/>
    <property type="evidence" value="ECO:0007669"/>
    <property type="project" value="UniProtKB-ARBA"/>
</dbReference>
<keyword evidence="13" id="KW-1185">Reference proteome</keyword>
<evidence type="ECO:0000256" key="2">
    <source>
        <dbReference type="ARBA" id="ARBA00022723"/>
    </source>
</evidence>
<feature type="domain" description="C2H2-type" evidence="11">
    <location>
        <begin position="164"/>
        <end position="191"/>
    </location>
</feature>
<dbReference type="AlphaFoldDB" id="A7SEP7"/>
<feature type="domain" description="C2H2-type" evidence="11">
    <location>
        <begin position="136"/>
        <end position="163"/>
    </location>
</feature>
<gene>
    <name evidence="12" type="ORF">NEMVEDRAFT_v1g25237</name>
</gene>
<dbReference type="FunFam" id="3.30.160.60:FF:001963">
    <property type="entry name" value="Replication initiator 1"/>
    <property type="match status" value="1"/>
</dbReference>
<dbReference type="PROSITE" id="PS00028">
    <property type="entry name" value="ZINC_FINGER_C2H2_1"/>
    <property type="match status" value="8"/>
</dbReference>
<keyword evidence="5" id="KW-0862">Zinc</keyword>
<dbReference type="FunFam" id="3.30.160.60:FF:000202">
    <property type="entry name" value="Zinc finger protein 574"/>
    <property type="match status" value="1"/>
</dbReference>
<dbReference type="SMART" id="SM00355">
    <property type="entry name" value="ZnF_C2H2"/>
    <property type="match status" value="9"/>
</dbReference>
<dbReference type="FunFam" id="3.30.160.60:FF:000414">
    <property type="entry name" value="Zinc finger protein 398"/>
    <property type="match status" value="1"/>
</dbReference>
<evidence type="ECO:0000256" key="4">
    <source>
        <dbReference type="ARBA" id="ARBA00022771"/>
    </source>
</evidence>
<dbReference type="EMBL" id="DS469638">
    <property type="protein sequence ID" value="EDO37826.1"/>
    <property type="molecule type" value="Genomic_DNA"/>
</dbReference>
<protein>
    <recommendedName>
        <fullName evidence="11">C2H2-type domain-containing protein</fullName>
    </recommendedName>
</protein>
<evidence type="ECO:0000256" key="9">
    <source>
        <dbReference type="ARBA" id="ARBA00023242"/>
    </source>
</evidence>
<feature type="domain" description="C2H2-type" evidence="11">
    <location>
        <begin position="1"/>
        <end position="22"/>
    </location>
</feature>
<dbReference type="FunFam" id="3.30.160.60:FF:001325">
    <property type="entry name" value="zinc finger protein 200"/>
    <property type="match status" value="1"/>
</dbReference>
<evidence type="ECO:0000256" key="5">
    <source>
        <dbReference type="ARBA" id="ARBA00022833"/>
    </source>
</evidence>
<dbReference type="FunFam" id="3.30.160.60:FF:005263">
    <property type="match status" value="1"/>
</dbReference>
<comment type="subcellular location">
    <subcellularLocation>
        <location evidence="1">Nucleus</location>
    </subcellularLocation>
</comment>
<reference evidence="12 13" key="1">
    <citation type="journal article" date="2007" name="Science">
        <title>Sea anemone genome reveals ancestral eumetazoan gene repertoire and genomic organization.</title>
        <authorList>
            <person name="Putnam N.H."/>
            <person name="Srivastava M."/>
            <person name="Hellsten U."/>
            <person name="Dirks B."/>
            <person name="Chapman J."/>
            <person name="Salamov A."/>
            <person name="Terry A."/>
            <person name="Shapiro H."/>
            <person name="Lindquist E."/>
            <person name="Kapitonov V.V."/>
            <person name="Jurka J."/>
            <person name="Genikhovich G."/>
            <person name="Grigoriev I.V."/>
            <person name="Lucas S.M."/>
            <person name="Steele R.E."/>
            <person name="Finnerty J.R."/>
            <person name="Technau U."/>
            <person name="Martindale M.Q."/>
            <person name="Rokhsar D.S."/>
        </authorList>
    </citation>
    <scope>NUCLEOTIDE SEQUENCE [LARGE SCALE GENOMIC DNA]</scope>
    <source>
        <strain evidence="13">CH2 X CH6</strain>
    </source>
</reference>
<evidence type="ECO:0000256" key="1">
    <source>
        <dbReference type="ARBA" id="ARBA00004123"/>
    </source>
</evidence>
<sequence>CPKCGTEFTRGKDFRHHLKGCHECVCTYCYEIFNHEKKLKRHINREHTDNFKCSECGKKFSENRNLRRHKDSHVSDKFFLCSILHGPMVVIPNIPKIHMVQPEQKPVNFICQLCEAELPSAARLTEHIMRHQPSGSRCPICQRHFSRRVGLRFHVQTHSGDKPHQCHLCEKAFTKPASLVAHIRTHSSERPYVCSECNKGFTHPSNLTSHMKTHSDNRPFQCSDCDKGFKTSSHLALHRRVHTDERPYPCSHCGKKFKNSCHLSAHMRLHT</sequence>
<evidence type="ECO:0000256" key="7">
    <source>
        <dbReference type="ARBA" id="ARBA00023125"/>
    </source>
</evidence>
<keyword evidence="2" id="KW-0479">Metal-binding</keyword>
<feature type="non-terminal residue" evidence="12">
    <location>
        <position position="271"/>
    </location>
</feature>
<accession>A7SEP7</accession>
<organism evidence="12 13">
    <name type="scientific">Nematostella vectensis</name>
    <name type="common">Starlet sea anemone</name>
    <dbReference type="NCBI Taxonomy" id="45351"/>
    <lineage>
        <taxon>Eukaryota</taxon>
        <taxon>Metazoa</taxon>
        <taxon>Cnidaria</taxon>
        <taxon>Anthozoa</taxon>
        <taxon>Hexacorallia</taxon>
        <taxon>Actiniaria</taxon>
        <taxon>Edwardsiidae</taxon>
        <taxon>Nematostella</taxon>
    </lineage>
</organism>
<keyword evidence="6" id="KW-0805">Transcription regulation</keyword>
<evidence type="ECO:0000259" key="11">
    <source>
        <dbReference type="PROSITE" id="PS50157"/>
    </source>
</evidence>
<dbReference type="InterPro" id="IPR050752">
    <property type="entry name" value="C2H2-ZF_domain"/>
</dbReference>
<dbReference type="Proteomes" id="UP000001593">
    <property type="component" value="Unassembled WGS sequence"/>
</dbReference>
<keyword evidence="7" id="KW-0238">DNA-binding</keyword>
<evidence type="ECO:0000313" key="12">
    <source>
        <dbReference type="EMBL" id="EDO37826.1"/>
    </source>
</evidence>
<evidence type="ECO:0000256" key="8">
    <source>
        <dbReference type="ARBA" id="ARBA00023163"/>
    </source>
</evidence>
<dbReference type="eggNOG" id="KOG1721">
    <property type="taxonomic scope" value="Eukaryota"/>
</dbReference>
<keyword evidence="3" id="KW-0677">Repeat</keyword>
<keyword evidence="4 10" id="KW-0863">Zinc-finger</keyword>